<dbReference type="EMBL" id="OY660884">
    <property type="protein sequence ID" value="CAJ1084289.1"/>
    <property type="molecule type" value="Genomic_DNA"/>
</dbReference>
<feature type="compositionally biased region" description="Polar residues" evidence="1">
    <location>
        <begin position="415"/>
        <end position="433"/>
    </location>
</feature>
<proteinExistence type="predicted"/>
<evidence type="ECO:0000313" key="3">
    <source>
        <dbReference type="EMBL" id="CAJ1084289.1"/>
    </source>
</evidence>
<feature type="signal peptide" evidence="2">
    <location>
        <begin position="1"/>
        <end position="22"/>
    </location>
</feature>
<feature type="compositionally biased region" description="Acidic residues" evidence="1">
    <location>
        <begin position="28"/>
        <end position="56"/>
    </location>
</feature>
<organism evidence="3 4">
    <name type="scientific">Xyrichtys novacula</name>
    <name type="common">Pearly razorfish</name>
    <name type="synonym">Hemipteronotus novacula</name>
    <dbReference type="NCBI Taxonomy" id="13765"/>
    <lineage>
        <taxon>Eukaryota</taxon>
        <taxon>Metazoa</taxon>
        <taxon>Chordata</taxon>
        <taxon>Craniata</taxon>
        <taxon>Vertebrata</taxon>
        <taxon>Euteleostomi</taxon>
        <taxon>Actinopterygii</taxon>
        <taxon>Neopterygii</taxon>
        <taxon>Teleostei</taxon>
        <taxon>Neoteleostei</taxon>
        <taxon>Acanthomorphata</taxon>
        <taxon>Eupercaria</taxon>
        <taxon>Labriformes</taxon>
        <taxon>Labridae</taxon>
        <taxon>Xyrichtys</taxon>
    </lineage>
</organism>
<feature type="region of interest" description="Disordered" evidence="1">
    <location>
        <begin position="26"/>
        <end position="65"/>
    </location>
</feature>
<gene>
    <name evidence="3" type="ORF">XNOV1_A007316</name>
</gene>
<evidence type="ECO:0000256" key="1">
    <source>
        <dbReference type="SAM" id="MobiDB-lite"/>
    </source>
</evidence>
<accession>A0AAV1HGE8</accession>
<feature type="compositionally biased region" description="Gly residues" evidence="1">
    <location>
        <begin position="137"/>
        <end position="203"/>
    </location>
</feature>
<dbReference type="Proteomes" id="UP001178508">
    <property type="component" value="Chromosome 21"/>
</dbReference>
<keyword evidence="4" id="KW-1185">Reference proteome</keyword>
<feature type="compositionally biased region" description="Basic and acidic residues" evidence="1">
    <location>
        <begin position="369"/>
        <end position="386"/>
    </location>
</feature>
<feature type="chain" id="PRO_5043886326" evidence="2">
    <location>
        <begin position="23"/>
        <end position="458"/>
    </location>
</feature>
<feature type="compositionally biased region" description="Polar residues" evidence="1">
    <location>
        <begin position="387"/>
        <end position="401"/>
    </location>
</feature>
<feature type="region of interest" description="Disordered" evidence="1">
    <location>
        <begin position="415"/>
        <end position="458"/>
    </location>
</feature>
<evidence type="ECO:0000313" key="4">
    <source>
        <dbReference type="Proteomes" id="UP001178508"/>
    </source>
</evidence>
<keyword evidence="2" id="KW-0732">Signal</keyword>
<feature type="compositionally biased region" description="Low complexity" evidence="1">
    <location>
        <begin position="306"/>
        <end position="329"/>
    </location>
</feature>
<feature type="region of interest" description="Disordered" evidence="1">
    <location>
        <begin position="300"/>
        <end position="402"/>
    </location>
</feature>
<dbReference type="PRINTS" id="PR01228">
    <property type="entry name" value="EGGSHELL"/>
</dbReference>
<feature type="region of interest" description="Disordered" evidence="1">
    <location>
        <begin position="137"/>
        <end position="208"/>
    </location>
</feature>
<dbReference type="AlphaFoldDB" id="A0AAV1HGE8"/>
<name>A0AAV1HGE8_XYRNO</name>
<evidence type="ECO:0000256" key="2">
    <source>
        <dbReference type="SAM" id="SignalP"/>
    </source>
</evidence>
<reference evidence="3" key="1">
    <citation type="submission" date="2023-08" db="EMBL/GenBank/DDBJ databases">
        <authorList>
            <person name="Alioto T."/>
            <person name="Alioto T."/>
            <person name="Gomez Garrido J."/>
        </authorList>
    </citation>
    <scope>NUCLEOTIDE SEQUENCE</scope>
</reference>
<protein>
    <submittedName>
        <fullName evidence="3">Uncharacterized protein si:ch211-80h18.1</fullName>
    </submittedName>
</protein>
<sequence length="458" mass="43819">MQSLTLLFTGLLVVSLAVMVFSAPVEEKEQEEVEVEVEATDGGEGELSEEEEDDDDSKSQDRIDEAGVVGVQQTTAMAAVPGGSASSILSVGGGTNDGTAGGSVGGGTKDGTAGGSAGGVTYDGTAGGGANDGTAGGSAGGGGTNDGTAGGSAGGGGTNDGTAGGGTKDGTAGGSAGGGTNDGTAGGSAGGGTNEGMAGGSAGFEGVESDTHINGQKLLNGAGAGGGGASSHTGNLGSFGGGVTHLDYTGGFDSSGHDFLLSLMGGGDPFGPGVYLNGPGDMTPPTQLDSTAFGSSVTPIQSAHLDSGSSLDSHAVSSSSSSSSSPLVHSDSDREQTGGAESADVNGNGRLTLLSDTNGAGAAQPVTDLHGDRTASDDGHSHHHTESSPVISFTNSQQPGGNFQADLVTMVTESTGTNTGHPGAATENTQTAGPVTEQYHPSGQGPEGAENVELEDTC</sequence>